<dbReference type="RefSeq" id="WP_317547833.1">
    <property type="nucleotide sequence ID" value="NZ_JAWLKE010000003.1"/>
</dbReference>
<dbReference type="GO" id="GO:0016787">
    <property type="term" value="F:hydrolase activity"/>
    <property type="evidence" value="ECO:0007669"/>
    <property type="project" value="UniProtKB-KW"/>
</dbReference>
<accession>A0ABU4AVS8</accession>
<gene>
    <name evidence="2" type="ORF">R3P95_07250</name>
</gene>
<dbReference type="PANTHER" id="PTHR43689:SF8">
    <property type="entry name" value="ALPHA_BETA-HYDROLASES SUPERFAMILY PROTEIN"/>
    <property type="match status" value="1"/>
</dbReference>
<keyword evidence="3" id="KW-1185">Reference proteome</keyword>
<dbReference type="EMBL" id="JAWLKE010000003">
    <property type="protein sequence ID" value="MDV6230339.1"/>
    <property type="molecule type" value="Genomic_DNA"/>
</dbReference>
<proteinExistence type="predicted"/>
<organism evidence="2 3">
    <name type="scientific">Rhodococcus cercidiphylli</name>
    <dbReference type="NCBI Taxonomy" id="489916"/>
    <lineage>
        <taxon>Bacteria</taxon>
        <taxon>Bacillati</taxon>
        <taxon>Actinomycetota</taxon>
        <taxon>Actinomycetes</taxon>
        <taxon>Mycobacteriales</taxon>
        <taxon>Nocardiaceae</taxon>
        <taxon>Rhodococcus</taxon>
    </lineage>
</organism>
<dbReference type="InterPro" id="IPR000073">
    <property type="entry name" value="AB_hydrolase_1"/>
</dbReference>
<protein>
    <submittedName>
        <fullName evidence="2">Alpha/beta hydrolase</fullName>
    </submittedName>
</protein>
<dbReference type="Pfam" id="PF12697">
    <property type="entry name" value="Abhydrolase_6"/>
    <property type="match status" value="1"/>
</dbReference>
<feature type="domain" description="AB hydrolase-1" evidence="1">
    <location>
        <begin position="37"/>
        <end position="276"/>
    </location>
</feature>
<sequence>MTIDRFDLPEPIFVSVGGDSVATYEMAPDRAEPSADVVFCHGTPWSAQVWGHAARHLSAGHRVYLWDMPGYGRSAQGPDIRTDLPTQMLRFALLLDHWQLTRPFVVAHDIGGAVALGAHLLHGCDFGGLYLWDVVTLNPWGSEFFRLVADNAEVFAALPARLHSALVTEYIAGAAHQRLDADIVAMLTEPWLSDEGQPAFYRQIAELRPGHTRPIVDALPRVRCNTTIGWGEQDPWIPVEQAFRLRQLLPGESSVITVPGVGHLTPLEAPSVTAEALDAWLGMLVRELPKSRRSWG</sequence>
<keyword evidence="2" id="KW-0378">Hydrolase</keyword>
<dbReference type="SUPFAM" id="SSF53474">
    <property type="entry name" value="alpha/beta-Hydrolases"/>
    <property type="match status" value="1"/>
</dbReference>
<dbReference type="Proteomes" id="UP001185899">
    <property type="component" value="Unassembled WGS sequence"/>
</dbReference>
<comment type="caution">
    <text evidence="2">The sequence shown here is derived from an EMBL/GenBank/DDBJ whole genome shotgun (WGS) entry which is preliminary data.</text>
</comment>
<dbReference type="PRINTS" id="PR00111">
    <property type="entry name" value="ABHYDROLASE"/>
</dbReference>
<evidence type="ECO:0000313" key="3">
    <source>
        <dbReference type="Proteomes" id="UP001185899"/>
    </source>
</evidence>
<dbReference type="PANTHER" id="PTHR43689">
    <property type="entry name" value="HYDROLASE"/>
    <property type="match status" value="1"/>
</dbReference>
<dbReference type="InterPro" id="IPR029058">
    <property type="entry name" value="AB_hydrolase_fold"/>
</dbReference>
<evidence type="ECO:0000259" key="1">
    <source>
        <dbReference type="Pfam" id="PF12697"/>
    </source>
</evidence>
<dbReference type="Gene3D" id="3.40.50.1820">
    <property type="entry name" value="alpha/beta hydrolase"/>
    <property type="match status" value="1"/>
</dbReference>
<reference evidence="2 3" key="1">
    <citation type="submission" date="2023-10" db="EMBL/GenBank/DDBJ databases">
        <title>Development of a sustainable strategy for remediation of hydrocarbon-contaminated territories based on the waste exchange concept.</title>
        <authorList>
            <person name="Krivoruchko A."/>
        </authorList>
    </citation>
    <scope>NUCLEOTIDE SEQUENCE [LARGE SCALE GENOMIC DNA]</scope>
    <source>
        <strain evidence="2 3">IEGM 1322</strain>
    </source>
</reference>
<evidence type="ECO:0000313" key="2">
    <source>
        <dbReference type="EMBL" id="MDV6230339.1"/>
    </source>
</evidence>
<name>A0ABU4AVS8_9NOCA</name>